<keyword evidence="1" id="KW-0560">Oxidoreductase</keyword>
<dbReference type="PRINTS" id="PR00084">
    <property type="entry name" value="MTLDHDRGNASE"/>
</dbReference>
<dbReference type="STRING" id="1821621.A8C75_01530"/>
<dbReference type="InterPro" id="IPR008927">
    <property type="entry name" value="6-PGluconate_DH-like_C_sf"/>
</dbReference>
<keyword evidence="2" id="KW-0520">NAD</keyword>
<accession>A0A1A9EUF0</accession>
<reference evidence="6 7" key="2">
    <citation type="journal article" date="2018" name="Int. J. Syst. Evol. Microbiol.">
        <title>Marinobacterium aestuarii sp. nov., a benzene-degrading marine bacterium isolated from estuary sediment.</title>
        <authorList>
            <person name="Bae S.S."/>
            <person name="Jung J."/>
            <person name="Chung D."/>
            <person name="Baek K."/>
        </authorList>
    </citation>
    <scope>NUCLEOTIDE SEQUENCE [LARGE SCALE GENOMIC DNA]</scope>
    <source>
        <strain evidence="6 7">ST58-10</strain>
    </source>
</reference>
<dbReference type="AlphaFoldDB" id="A0A1A9EUF0"/>
<reference evidence="7" key="1">
    <citation type="submission" date="2016-05" db="EMBL/GenBank/DDBJ databases">
        <authorList>
            <person name="Baek K."/>
            <person name="Yang S.-J."/>
        </authorList>
    </citation>
    <scope>NUCLEOTIDE SEQUENCE [LARGE SCALE GENOMIC DNA]</scope>
    <source>
        <strain evidence="7">ST58-10</strain>
    </source>
</reference>
<dbReference type="KEGG" id="mars:A8C75_01530"/>
<dbReference type="InterPro" id="IPR013328">
    <property type="entry name" value="6PGD_dom2"/>
</dbReference>
<dbReference type="Pfam" id="PF08125">
    <property type="entry name" value="Mannitol_dh_C"/>
    <property type="match status" value="1"/>
</dbReference>
<dbReference type="Pfam" id="PF01232">
    <property type="entry name" value="Mannitol_dh"/>
    <property type="match status" value="1"/>
</dbReference>
<keyword evidence="7" id="KW-1185">Reference proteome</keyword>
<evidence type="ECO:0000256" key="2">
    <source>
        <dbReference type="ARBA" id="ARBA00023027"/>
    </source>
</evidence>
<dbReference type="RefSeq" id="WP_067377128.1">
    <property type="nucleotide sequence ID" value="NZ_CP015839.1"/>
</dbReference>
<dbReference type="Gene3D" id="1.10.1040.10">
    <property type="entry name" value="N-(1-d-carboxylethyl)-l-norvaline Dehydrogenase, domain 2"/>
    <property type="match status" value="1"/>
</dbReference>
<evidence type="ECO:0000259" key="5">
    <source>
        <dbReference type="Pfam" id="PF08125"/>
    </source>
</evidence>
<dbReference type="InterPro" id="IPR050988">
    <property type="entry name" value="Mannitol_DH/Oxidoreductase"/>
</dbReference>
<dbReference type="Gene3D" id="3.40.50.720">
    <property type="entry name" value="NAD(P)-binding Rossmann-like Domain"/>
    <property type="match status" value="1"/>
</dbReference>
<dbReference type="FunFam" id="3.40.50.720:FF:000129">
    <property type="entry name" value="D-mannonate oxidoreductase"/>
    <property type="match status" value="1"/>
</dbReference>
<dbReference type="GO" id="GO:0016616">
    <property type="term" value="F:oxidoreductase activity, acting on the CH-OH group of donors, NAD or NADP as acceptor"/>
    <property type="evidence" value="ECO:0007669"/>
    <property type="project" value="TreeGrafter"/>
</dbReference>
<dbReference type="PANTHER" id="PTHR43362">
    <property type="entry name" value="MANNITOL DEHYDROGENASE DSF1-RELATED"/>
    <property type="match status" value="1"/>
</dbReference>
<dbReference type="Proteomes" id="UP000078070">
    <property type="component" value="Chromosome"/>
</dbReference>
<name>A0A1A9EUF0_9GAMM</name>
<dbReference type="SUPFAM" id="SSF51735">
    <property type="entry name" value="NAD(P)-binding Rossmann-fold domains"/>
    <property type="match status" value="1"/>
</dbReference>
<dbReference type="InterPro" id="IPR013118">
    <property type="entry name" value="Mannitol_DH_C"/>
</dbReference>
<evidence type="ECO:0000256" key="1">
    <source>
        <dbReference type="ARBA" id="ARBA00023002"/>
    </source>
</evidence>
<evidence type="ECO:0000259" key="4">
    <source>
        <dbReference type="Pfam" id="PF01232"/>
    </source>
</evidence>
<feature type="domain" description="Mannitol dehydrogenase C-terminal" evidence="5">
    <location>
        <begin position="287"/>
        <end position="476"/>
    </location>
</feature>
<proteinExistence type="inferred from homology"/>
<protein>
    <submittedName>
        <fullName evidence="6">Mannitol dehydrogenase</fullName>
    </submittedName>
</protein>
<sequence length="492" mass="54526">MKLNNATIAQLGEHIAHPTYPRHALGHGIVHIGVGGFHRAHEAVYTERFLRLTQDQNWGICGIGLRESDSAMAQVLREQDYLYSLMELGQAEYPRVEVIGAISDYLFAPDSPAAVLEKLASPQTRIVSLTITEGGYLLDDHSGEFNFDHADIVHDLANPQSPRTVFGYLSAALATRRERGLPAFTLMSCDNLPHNGDKARHALLSFAARHDQALASWIAENASFPNSMVDRITPITTSAHKELLRNFAAIEDAWPVVCEPFLQWVMEDDFCNGRPAWEQVGVQFTADVAPYEQMKMRLLNASHSAMSYLGYLMGYRYSHEVMQDARLSGFIRRFMDLDVTPTLGTIEGISLEQYKDTLVERFANPRIGDQLARLCMDGSSKIPKFILGTLEERLEAGAPAHRFALILAGWALYLHNARQPGADYKVEDPLADQLLSATAEAVGISGRLLGLEEIFGPQLQHSVGFVTAVDTALQQLQHQGVTATLEQETWAA</sequence>
<dbReference type="InterPro" id="IPR000669">
    <property type="entry name" value="Mannitol_DH"/>
</dbReference>
<dbReference type="InterPro" id="IPR036291">
    <property type="entry name" value="NAD(P)-bd_dom_sf"/>
</dbReference>
<gene>
    <name evidence="6" type="ORF">A8C75_01530</name>
</gene>
<dbReference type="SUPFAM" id="SSF48179">
    <property type="entry name" value="6-phosphogluconate dehydrogenase C-terminal domain-like"/>
    <property type="match status" value="1"/>
</dbReference>
<evidence type="ECO:0000313" key="7">
    <source>
        <dbReference type="Proteomes" id="UP000078070"/>
    </source>
</evidence>
<dbReference type="InterPro" id="IPR013131">
    <property type="entry name" value="Mannitol_DH_N"/>
</dbReference>
<dbReference type="OrthoDB" id="271711at2"/>
<dbReference type="EMBL" id="CP015839">
    <property type="protein sequence ID" value="ANG61271.1"/>
    <property type="molecule type" value="Genomic_DNA"/>
</dbReference>
<organism evidence="6 7">
    <name type="scientific">Marinobacterium aestuarii</name>
    <dbReference type="NCBI Taxonomy" id="1821621"/>
    <lineage>
        <taxon>Bacteria</taxon>
        <taxon>Pseudomonadati</taxon>
        <taxon>Pseudomonadota</taxon>
        <taxon>Gammaproteobacteria</taxon>
        <taxon>Oceanospirillales</taxon>
        <taxon>Oceanospirillaceae</taxon>
        <taxon>Marinobacterium</taxon>
    </lineage>
</organism>
<feature type="domain" description="Mannitol dehydrogenase N-terminal" evidence="4">
    <location>
        <begin position="28"/>
        <end position="278"/>
    </location>
</feature>
<dbReference type="PANTHER" id="PTHR43362:SF1">
    <property type="entry name" value="MANNITOL DEHYDROGENASE 2-RELATED"/>
    <property type="match status" value="1"/>
</dbReference>
<evidence type="ECO:0000256" key="3">
    <source>
        <dbReference type="ARBA" id="ARBA00061451"/>
    </source>
</evidence>
<comment type="similarity">
    <text evidence="3">Belongs to the mannitol dehydrogenase family. UxuB subfamily.</text>
</comment>
<evidence type="ECO:0000313" key="6">
    <source>
        <dbReference type="EMBL" id="ANG61271.1"/>
    </source>
</evidence>